<keyword evidence="1 2" id="KW-0238">DNA-binding</keyword>
<evidence type="ECO:0000259" key="3">
    <source>
        <dbReference type="PROSITE" id="PS50977"/>
    </source>
</evidence>
<feature type="DNA-binding region" description="H-T-H motif" evidence="2">
    <location>
        <begin position="36"/>
        <end position="55"/>
    </location>
</feature>
<dbReference type="InterPro" id="IPR050624">
    <property type="entry name" value="HTH-type_Tx_Regulator"/>
</dbReference>
<feature type="domain" description="HTH tetR-type" evidence="3">
    <location>
        <begin position="13"/>
        <end position="73"/>
    </location>
</feature>
<evidence type="ECO:0000256" key="1">
    <source>
        <dbReference type="ARBA" id="ARBA00023125"/>
    </source>
</evidence>
<dbReference type="GO" id="GO:0003677">
    <property type="term" value="F:DNA binding"/>
    <property type="evidence" value="ECO:0007669"/>
    <property type="project" value="UniProtKB-UniRule"/>
</dbReference>
<accession>A0A9X4QL87</accession>
<keyword evidence="5" id="KW-1185">Reference proteome</keyword>
<comment type="caution">
    <text evidence="4">The sequence shown here is derived from an EMBL/GenBank/DDBJ whole genome shotgun (WGS) entry which is preliminary data.</text>
</comment>
<dbReference type="PROSITE" id="PS50977">
    <property type="entry name" value="HTH_TETR_2"/>
    <property type="match status" value="1"/>
</dbReference>
<gene>
    <name evidence="4" type="ORF">OMP38_06150</name>
</gene>
<name>A0A9X4QL87_9BACL</name>
<evidence type="ECO:0000313" key="4">
    <source>
        <dbReference type="EMBL" id="MDG0790474.1"/>
    </source>
</evidence>
<proteinExistence type="predicted"/>
<dbReference type="Proteomes" id="UP001153387">
    <property type="component" value="Unassembled WGS sequence"/>
</dbReference>
<protein>
    <submittedName>
        <fullName evidence="4">TetR/AcrR family transcriptional regulator</fullName>
    </submittedName>
</protein>
<dbReference type="InterPro" id="IPR009057">
    <property type="entry name" value="Homeodomain-like_sf"/>
</dbReference>
<evidence type="ECO:0000313" key="5">
    <source>
        <dbReference type="Proteomes" id="UP001153387"/>
    </source>
</evidence>
<dbReference type="PANTHER" id="PTHR43479:SF23">
    <property type="entry name" value="HTH TETR-TYPE DOMAIN-CONTAINING PROTEIN"/>
    <property type="match status" value="1"/>
</dbReference>
<dbReference type="InterPro" id="IPR001647">
    <property type="entry name" value="HTH_TetR"/>
</dbReference>
<evidence type="ECO:0000256" key="2">
    <source>
        <dbReference type="PROSITE-ProRule" id="PRU00335"/>
    </source>
</evidence>
<sequence>MSQATPRTDPRIVRTRRMLRDALVELLEEMDVEKISVNRLAERATINRVTFYLHYRDIPDMMEKMAAEMIEDIRAILRSPASRPMPARKEDWPLMVNLLEHIAQHFRFYKVILTTRRTTVFTEQFLKLLTGMVIERIDSPEGRGEPRRAWYPAGYRRLVRFFRLDRHDHLLAAQRYALHAAIFGQAVHAHEAPVREALNALPREPVSRHTSAATNS</sequence>
<dbReference type="AlphaFoldDB" id="A0A9X4QL87"/>
<dbReference type="EMBL" id="JAPDHZ010000002">
    <property type="protein sequence ID" value="MDG0790474.1"/>
    <property type="molecule type" value="Genomic_DNA"/>
</dbReference>
<organism evidence="4 5">
    <name type="scientific">Cohnella ginsengisoli</name>
    <dbReference type="NCBI Taxonomy" id="425004"/>
    <lineage>
        <taxon>Bacteria</taxon>
        <taxon>Bacillati</taxon>
        <taxon>Bacillota</taxon>
        <taxon>Bacilli</taxon>
        <taxon>Bacillales</taxon>
        <taxon>Paenibacillaceae</taxon>
        <taxon>Cohnella</taxon>
    </lineage>
</organism>
<dbReference type="PANTHER" id="PTHR43479">
    <property type="entry name" value="ACREF/ENVCD OPERON REPRESSOR-RELATED"/>
    <property type="match status" value="1"/>
</dbReference>
<dbReference type="Gene3D" id="1.10.357.10">
    <property type="entry name" value="Tetracycline Repressor, domain 2"/>
    <property type="match status" value="1"/>
</dbReference>
<dbReference type="SUPFAM" id="SSF46689">
    <property type="entry name" value="Homeodomain-like"/>
    <property type="match status" value="1"/>
</dbReference>
<reference evidence="4 5" key="1">
    <citation type="submission" date="2022-10" db="EMBL/GenBank/DDBJ databases">
        <title>Comparative genomic analysis of Cohnella hashimotonis sp. nov., isolated from the International Space Station.</title>
        <authorList>
            <person name="Simpson A."/>
            <person name="Venkateswaran K."/>
        </authorList>
    </citation>
    <scope>NUCLEOTIDE SEQUENCE [LARGE SCALE GENOMIC DNA]</scope>
    <source>
        <strain evidence="4 5">DSM 18997</strain>
    </source>
</reference>